<keyword evidence="2" id="KW-0964">Secreted</keyword>
<dbReference type="Proteomes" id="UP000197068">
    <property type="component" value="Unassembled WGS sequence"/>
</dbReference>
<reference evidence="8 9" key="1">
    <citation type="submission" date="2017-06" db="EMBL/GenBank/DDBJ databases">
        <title>Whole Genome Sequences of Colwellia marinimaniae MTCD1.</title>
        <authorList>
            <person name="Kusumoto H."/>
            <person name="Inoue M."/>
            <person name="Tanikawa K."/>
            <person name="Maeji H."/>
            <person name="Cameron J.H."/>
            <person name="Bartlett D.H."/>
        </authorList>
    </citation>
    <scope>NUCLEOTIDE SEQUENCE [LARGE SCALE GENOMIC DNA]</scope>
    <source>
        <strain evidence="8 9">MTCD1</strain>
    </source>
</reference>
<dbReference type="InterPro" id="IPR013517">
    <property type="entry name" value="FG-GAP"/>
</dbReference>
<dbReference type="SUPFAM" id="SSF50965">
    <property type="entry name" value="Galactose oxidase, central domain"/>
    <property type="match status" value="1"/>
</dbReference>
<dbReference type="Pfam" id="PF18884">
    <property type="entry name" value="TSP3_bac"/>
    <property type="match status" value="7"/>
</dbReference>
<dbReference type="SUPFAM" id="SSF103647">
    <property type="entry name" value="TSP type-3 repeat"/>
    <property type="match status" value="1"/>
</dbReference>
<evidence type="ECO:0000259" key="7">
    <source>
        <dbReference type="Pfam" id="PF16130"/>
    </source>
</evidence>
<keyword evidence="3 6" id="KW-0732">Signal</keyword>
<evidence type="ECO:0000256" key="6">
    <source>
        <dbReference type="SAM" id="SignalP"/>
    </source>
</evidence>
<evidence type="ECO:0000313" key="9">
    <source>
        <dbReference type="Proteomes" id="UP000197068"/>
    </source>
</evidence>
<dbReference type="InterPro" id="IPR011043">
    <property type="entry name" value="Gal_Oxase/kelch_b-propeller"/>
</dbReference>
<dbReference type="Gene3D" id="4.10.1080.10">
    <property type="entry name" value="TSP type-3 repeat"/>
    <property type="match status" value="1"/>
</dbReference>
<evidence type="ECO:0000256" key="2">
    <source>
        <dbReference type="ARBA" id="ARBA00022525"/>
    </source>
</evidence>
<evidence type="ECO:0000256" key="3">
    <source>
        <dbReference type="ARBA" id="ARBA00022729"/>
    </source>
</evidence>
<dbReference type="RefSeq" id="WP_057179731.1">
    <property type="nucleotide sequence ID" value="NZ_BDQM01000026.1"/>
</dbReference>
<dbReference type="Pfam" id="PF16130">
    <property type="entry name" value="DUF4842"/>
    <property type="match status" value="1"/>
</dbReference>
<keyword evidence="4" id="KW-0106">Calcium</keyword>
<dbReference type="InterPro" id="IPR031025">
    <property type="entry name" value="LruC_dom"/>
</dbReference>
<evidence type="ECO:0000256" key="4">
    <source>
        <dbReference type="ARBA" id="ARBA00022837"/>
    </source>
</evidence>
<dbReference type="InterPro" id="IPR059100">
    <property type="entry name" value="TSP3_bac"/>
</dbReference>
<feature type="domain" description="DUF4842" evidence="7">
    <location>
        <begin position="637"/>
        <end position="840"/>
    </location>
</feature>
<dbReference type="NCBIfam" id="TIGR04456">
    <property type="entry name" value="LruC_dom"/>
    <property type="match status" value="1"/>
</dbReference>
<evidence type="ECO:0000256" key="1">
    <source>
        <dbReference type="ARBA" id="ARBA00004613"/>
    </source>
</evidence>
<dbReference type="InterPro" id="IPR028974">
    <property type="entry name" value="TSP_type-3_rpt"/>
</dbReference>
<feature type="region of interest" description="Disordered" evidence="5">
    <location>
        <begin position="528"/>
        <end position="600"/>
    </location>
</feature>
<comment type="subcellular location">
    <subcellularLocation>
        <location evidence="1">Secreted</location>
    </subcellularLocation>
</comment>
<dbReference type="EMBL" id="BDQM01000026">
    <property type="protein sequence ID" value="GAW97149.1"/>
    <property type="molecule type" value="Genomic_DNA"/>
</dbReference>
<feature type="compositionally biased region" description="Acidic residues" evidence="5">
    <location>
        <begin position="538"/>
        <end position="548"/>
    </location>
</feature>
<dbReference type="PANTHER" id="PTHR36220">
    <property type="entry name" value="UNNAMED PRODUCT"/>
    <property type="match status" value="1"/>
</dbReference>
<evidence type="ECO:0000256" key="5">
    <source>
        <dbReference type="SAM" id="MobiDB-lite"/>
    </source>
</evidence>
<accession>A0ABQ0MXT4</accession>
<sequence length="856" mass="93263">MKIVFLSILTCLSIFAANADPVLQAITIDLTPAEYKKLGSSVAIFGDIAVIGAPGASDDIGQACLYQRSGESWSLLSCLSPNTDSLVVQQFGKTVALSGEQLVIGAEKKQNGTKGIAYIYQRQGDSWLLEAELISPNSAANDKFASTLSISQSYIAIGSPGASASHEGTVYIFKSTDSGWVEDIVFTPVSSFKSAHFGSALSLSGEYLIIGDDDHGRTHEGSAYIYRREDGIWSLQASLKGGDITKSASFATSVAISNNHAVLGAKSENDPLIKKNKKSGAVYVYKRTGQLWSNQAKLIASDAAQGDNFGSSVAISGDYLIIGAENKNSARGSTYLFQNINEVWTEVFNFEPDDAKQQDNFGHAVTIAQDYIVIGAHNKIVTSSTQGVSYLYYLNRDTSPSAREQALTEMQTQLAYDSEAIDSDNDGLNDWDEINILGTDPNLSDSDGDGLTDKEEVTIYQSNPLMADSDQDGLSDFDEVVIYNSDPTMVDTDGDGASDYEEVMVTKTDPSLIDSDHDGLTDQQELLETNTDPTLADSDGDGLTDNEELNLFNTDPHNPDSDNDGFSDGNEVNFYETSPLDSNDTPTISTTSTSYSPANSQFGTMAFEDEWPLTGDYDFNDAVFDYNVEENKVNGLVHRIVLKILPVARGAIYENSLRLLINTPITNIGQVSMQLKGVTTELNPIADGNQSLFIIIDKIADALPPPPGYKMSNTFSGSPKVNGNLYTLTINFNYPISSQTLGTAPYNSFISRVLDTGEQIEVHFPGHFPSTKASKRKFGQGQDDSDKSQDRYYQTEGNLPWAMLIPAKWHHTKERVDLSNGYPDILQWAASKGKSKKNWYKSKRNAKFVFEAVNDI</sequence>
<feature type="region of interest" description="Disordered" evidence="5">
    <location>
        <begin position="771"/>
        <end position="791"/>
    </location>
</feature>
<dbReference type="Pfam" id="PF14312">
    <property type="entry name" value="FG-GAP_2"/>
    <property type="match status" value="4"/>
</dbReference>
<keyword evidence="9" id="KW-1185">Reference proteome</keyword>
<feature type="chain" id="PRO_5046179602" evidence="6">
    <location>
        <begin position="20"/>
        <end position="856"/>
    </location>
</feature>
<comment type="caution">
    <text evidence="8">The sequence shown here is derived from an EMBL/GenBank/DDBJ whole genome shotgun (WGS) entry which is preliminary data.</text>
</comment>
<protein>
    <submittedName>
        <fullName evidence="8">LruC domain-containing protein</fullName>
    </submittedName>
</protein>
<organism evidence="8 9">
    <name type="scientific">Colwellia marinimaniae</name>
    <dbReference type="NCBI Taxonomy" id="1513592"/>
    <lineage>
        <taxon>Bacteria</taxon>
        <taxon>Pseudomonadati</taxon>
        <taxon>Pseudomonadota</taxon>
        <taxon>Gammaproteobacteria</taxon>
        <taxon>Alteromonadales</taxon>
        <taxon>Colwelliaceae</taxon>
        <taxon>Colwellia</taxon>
    </lineage>
</organism>
<dbReference type="InterPro" id="IPR032295">
    <property type="entry name" value="DUF4842"/>
</dbReference>
<name>A0ABQ0MXT4_9GAMM</name>
<dbReference type="Gene3D" id="2.130.10.130">
    <property type="entry name" value="Integrin alpha, N-terminal"/>
    <property type="match status" value="2"/>
</dbReference>
<feature type="compositionally biased region" description="Low complexity" evidence="5">
    <location>
        <begin position="582"/>
        <end position="596"/>
    </location>
</feature>
<dbReference type="InterPro" id="IPR028994">
    <property type="entry name" value="Integrin_alpha_N"/>
</dbReference>
<proteinExistence type="predicted"/>
<feature type="signal peptide" evidence="6">
    <location>
        <begin position="1"/>
        <end position="19"/>
    </location>
</feature>
<dbReference type="PANTHER" id="PTHR36220:SF1">
    <property type="entry name" value="GAMMA TUBULIN COMPLEX COMPONENT C-TERMINAL DOMAIN-CONTAINING PROTEIN"/>
    <property type="match status" value="1"/>
</dbReference>
<gene>
    <name evidence="8" type="ORF">MTCD1_02775</name>
</gene>
<evidence type="ECO:0000313" key="8">
    <source>
        <dbReference type="EMBL" id="GAW97149.1"/>
    </source>
</evidence>